<name>A0A151M8N2_ALLMI</name>
<dbReference type="EMBL" id="AKHW03006358">
    <property type="protein sequence ID" value="KYO20874.1"/>
    <property type="molecule type" value="Genomic_DNA"/>
</dbReference>
<reference evidence="1 2" key="1">
    <citation type="journal article" date="2012" name="Genome Biol.">
        <title>Sequencing three crocodilian genomes to illuminate the evolution of archosaurs and amniotes.</title>
        <authorList>
            <person name="St John J.A."/>
            <person name="Braun E.L."/>
            <person name="Isberg S.R."/>
            <person name="Miles L.G."/>
            <person name="Chong A.Y."/>
            <person name="Gongora J."/>
            <person name="Dalzell P."/>
            <person name="Moran C."/>
            <person name="Bed'hom B."/>
            <person name="Abzhanov A."/>
            <person name="Burgess S.C."/>
            <person name="Cooksey A.M."/>
            <person name="Castoe T.A."/>
            <person name="Crawford N.G."/>
            <person name="Densmore L.D."/>
            <person name="Drew J.C."/>
            <person name="Edwards S.V."/>
            <person name="Faircloth B.C."/>
            <person name="Fujita M.K."/>
            <person name="Greenwold M.J."/>
            <person name="Hoffmann F.G."/>
            <person name="Howard J.M."/>
            <person name="Iguchi T."/>
            <person name="Janes D.E."/>
            <person name="Khan S.Y."/>
            <person name="Kohno S."/>
            <person name="de Koning A.J."/>
            <person name="Lance S.L."/>
            <person name="McCarthy F.M."/>
            <person name="McCormack J.E."/>
            <person name="Merchant M.E."/>
            <person name="Peterson D.G."/>
            <person name="Pollock D.D."/>
            <person name="Pourmand N."/>
            <person name="Raney B.J."/>
            <person name="Roessler K.A."/>
            <person name="Sanford J.R."/>
            <person name="Sawyer R.H."/>
            <person name="Schmidt C.J."/>
            <person name="Triplett E.W."/>
            <person name="Tuberville T.D."/>
            <person name="Venegas-Anaya M."/>
            <person name="Howard J.T."/>
            <person name="Jarvis E.D."/>
            <person name="Guillette L.J.Jr."/>
            <person name="Glenn T.C."/>
            <person name="Green R.E."/>
            <person name="Ray D.A."/>
        </authorList>
    </citation>
    <scope>NUCLEOTIDE SEQUENCE [LARGE SCALE GENOMIC DNA]</scope>
    <source>
        <strain evidence="1">KSC_2009_1</strain>
    </source>
</reference>
<proteinExistence type="predicted"/>
<comment type="caution">
    <text evidence="1">The sequence shown here is derived from an EMBL/GenBank/DDBJ whole genome shotgun (WGS) entry which is preliminary data.</text>
</comment>
<dbReference type="Proteomes" id="UP000050525">
    <property type="component" value="Unassembled WGS sequence"/>
</dbReference>
<sequence length="87" mass="9717">MFRRTPDPSALPNCQAWCTKEVLVSVSLGAKKFLPHTDQECHVPPCATARSMSSLRILYMMLSNSVINSNRPTVMLLLREILVILSS</sequence>
<dbReference type="AlphaFoldDB" id="A0A151M8N2"/>
<organism evidence="1 2">
    <name type="scientific">Alligator mississippiensis</name>
    <name type="common">American alligator</name>
    <dbReference type="NCBI Taxonomy" id="8496"/>
    <lineage>
        <taxon>Eukaryota</taxon>
        <taxon>Metazoa</taxon>
        <taxon>Chordata</taxon>
        <taxon>Craniata</taxon>
        <taxon>Vertebrata</taxon>
        <taxon>Euteleostomi</taxon>
        <taxon>Archelosauria</taxon>
        <taxon>Archosauria</taxon>
        <taxon>Crocodylia</taxon>
        <taxon>Alligatoridae</taxon>
        <taxon>Alligatorinae</taxon>
        <taxon>Alligator</taxon>
    </lineage>
</organism>
<keyword evidence="2" id="KW-1185">Reference proteome</keyword>
<gene>
    <name evidence="1" type="ORF">Y1Q_0012714</name>
</gene>
<accession>A0A151M8N2</accession>
<evidence type="ECO:0000313" key="2">
    <source>
        <dbReference type="Proteomes" id="UP000050525"/>
    </source>
</evidence>
<protein>
    <submittedName>
        <fullName evidence="1">Uncharacterized protein</fullName>
    </submittedName>
</protein>
<evidence type="ECO:0000313" key="1">
    <source>
        <dbReference type="EMBL" id="KYO20874.1"/>
    </source>
</evidence>